<evidence type="ECO:0000313" key="4">
    <source>
        <dbReference type="Proteomes" id="UP000715441"/>
    </source>
</evidence>
<reference evidence="3 4" key="1">
    <citation type="submission" date="2020-04" db="EMBL/GenBank/DDBJ databases">
        <title>Novel species.</title>
        <authorList>
            <person name="Teo W.F.A."/>
            <person name="Lipun K."/>
            <person name="Srisuk N."/>
            <person name="Duangmal K."/>
        </authorList>
    </citation>
    <scope>NUCLEOTIDE SEQUENCE [LARGE SCALE GENOMIC DNA]</scope>
    <source>
        <strain evidence="3 4">K13G38</strain>
    </source>
</reference>
<feature type="region of interest" description="Disordered" evidence="1">
    <location>
        <begin position="142"/>
        <end position="164"/>
    </location>
</feature>
<evidence type="ECO:0000256" key="1">
    <source>
        <dbReference type="SAM" id="MobiDB-lite"/>
    </source>
</evidence>
<evidence type="ECO:0000313" key="3">
    <source>
        <dbReference type="EMBL" id="NKQ52914.1"/>
    </source>
</evidence>
<dbReference type="RefSeq" id="WP_168513322.1">
    <property type="nucleotide sequence ID" value="NZ_JAAXLS010000004.1"/>
</dbReference>
<name>A0ABX1J1R3_9PSEU</name>
<dbReference type="InterPro" id="IPR034660">
    <property type="entry name" value="DinB/YfiT-like"/>
</dbReference>
<dbReference type="PANTHER" id="PTHR40758:SF1">
    <property type="entry name" value="CONSERVED PROTEIN"/>
    <property type="match status" value="1"/>
</dbReference>
<dbReference type="InterPro" id="IPR024344">
    <property type="entry name" value="MDMPI_metal-binding"/>
</dbReference>
<keyword evidence="4" id="KW-1185">Reference proteome</keyword>
<dbReference type="EMBL" id="JAAXLS010000004">
    <property type="protein sequence ID" value="NKQ52914.1"/>
    <property type="molecule type" value="Genomic_DNA"/>
</dbReference>
<feature type="domain" description="Mycothiol-dependent maleylpyruvate isomerase metal-binding" evidence="2">
    <location>
        <begin position="19"/>
        <end position="134"/>
    </location>
</feature>
<dbReference type="SUPFAM" id="SSF109854">
    <property type="entry name" value="DinB/YfiT-like putative metalloenzymes"/>
    <property type="match status" value="1"/>
</dbReference>
<dbReference type="Pfam" id="PF11716">
    <property type="entry name" value="MDMPI_N"/>
    <property type="match status" value="1"/>
</dbReference>
<dbReference type="Proteomes" id="UP000715441">
    <property type="component" value="Unassembled WGS sequence"/>
</dbReference>
<evidence type="ECO:0000259" key="2">
    <source>
        <dbReference type="Pfam" id="PF11716"/>
    </source>
</evidence>
<proteinExistence type="predicted"/>
<protein>
    <recommendedName>
        <fullName evidence="2">Mycothiol-dependent maleylpyruvate isomerase metal-binding domain-containing protein</fullName>
    </recommendedName>
</protein>
<organism evidence="3 4">
    <name type="scientific">Amycolatopsis acididurans</name>
    <dbReference type="NCBI Taxonomy" id="2724524"/>
    <lineage>
        <taxon>Bacteria</taxon>
        <taxon>Bacillati</taxon>
        <taxon>Actinomycetota</taxon>
        <taxon>Actinomycetes</taxon>
        <taxon>Pseudonocardiales</taxon>
        <taxon>Pseudonocardiaceae</taxon>
        <taxon>Amycolatopsis</taxon>
    </lineage>
</organism>
<gene>
    <name evidence="3" type="ORF">HFP15_08475</name>
</gene>
<comment type="caution">
    <text evidence="3">The sequence shown here is derived from an EMBL/GenBank/DDBJ whole genome shotgun (WGS) entry which is preliminary data.</text>
</comment>
<accession>A0ABX1J1R3</accession>
<sequence>MAGQALIEPGRFLDALGIEVELLLDAAHRNAPTARVVTAPGFTVGEVVRHLGGTYRTARLWILQGGSPRRYQQYPEPGQSTEDYLRTGLAELLTLLRANGADSAAATWWPADRTIGFWCRRMAHETTIHRIDLQETAALAGERPVAPEPRSGESPAPIDGPITPVSDDYAVDGVDEVLTLWFVQRLAMLGVSGTAPWSVGIRTGGHHWIARAGPGFTEAWRCSPQEARRADVLVSGTPMRVYLWLWGRRDHRAVTWNGNADAAARLWALMRLATK</sequence>
<dbReference type="PANTHER" id="PTHR40758">
    <property type="entry name" value="CONSERVED PROTEIN"/>
    <property type="match status" value="1"/>
</dbReference>